<evidence type="ECO:0000313" key="9">
    <source>
        <dbReference type="Proteomes" id="UP000240830"/>
    </source>
</evidence>
<dbReference type="PROSITE" id="PS00893">
    <property type="entry name" value="NUDIX_BOX"/>
    <property type="match status" value="1"/>
</dbReference>
<accession>A0A2H9THS4</accession>
<comment type="cofactor">
    <cofactor evidence="2">
        <name>Mg(2+)</name>
        <dbReference type="ChEBI" id="CHEBI:18420"/>
    </cofactor>
</comment>
<reference evidence="8 9" key="1">
    <citation type="submission" date="2016-10" db="EMBL/GenBank/DDBJ databases">
        <title>The genome of Paramicrosporidium saccamoebae is the missing link in understanding Cryptomycota and Microsporidia evolution.</title>
        <authorList>
            <person name="Quandt C.A."/>
            <person name="Beaudet D."/>
            <person name="Corsaro D."/>
            <person name="Michel R."/>
            <person name="Corradi N."/>
            <person name="James T."/>
        </authorList>
    </citation>
    <scope>NUCLEOTIDE SEQUENCE [LARGE SCALE GENOMIC DNA]</scope>
    <source>
        <strain evidence="8 9">KSL3</strain>
    </source>
</reference>
<protein>
    <recommendedName>
        <fullName evidence="7">Nudix hydrolase domain-containing protein</fullName>
    </recommendedName>
</protein>
<dbReference type="SUPFAM" id="SSF55811">
    <property type="entry name" value="Nudix"/>
    <property type="match status" value="1"/>
</dbReference>
<evidence type="ECO:0000256" key="5">
    <source>
        <dbReference type="ARBA" id="ARBA00022842"/>
    </source>
</evidence>
<dbReference type="PANTHER" id="PTHR12992">
    <property type="entry name" value="NUDIX HYDROLASE"/>
    <property type="match status" value="1"/>
</dbReference>
<evidence type="ECO:0000256" key="1">
    <source>
        <dbReference type="ARBA" id="ARBA00001936"/>
    </source>
</evidence>
<keyword evidence="4" id="KW-0378">Hydrolase</keyword>
<evidence type="ECO:0000313" key="8">
    <source>
        <dbReference type="EMBL" id="PJF17313.1"/>
    </source>
</evidence>
<dbReference type="Pfam" id="PF00293">
    <property type="entry name" value="NUDIX"/>
    <property type="match status" value="1"/>
</dbReference>
<comment type="caution">
    <text evidence="8">The sequence shown here is derived from an EMBL/GenBank/DDBJ whole genome shotgun (WGS) entry which is preliminary data.</text>
</comment>
<gene>
    <name evidence="8" type="ORF">PSACC_02858</name>
</gene>
<dbReference type="GO" id="GO:0046872">
    <property type="term" value="F:metal ion binding"/>
    <property type="evidence" value="ECO:0007669"/>
    <property type="project" value="UniProtKB-KW"/>
</dbReference>
<organism evidence="8 9">
    <name type="scientific">Paramicrosporidium saccamoebae</name>
    <dbReference type="NCBI Taxonomy" id="1246581"/>
    <lineage>
        <taxon>Eukaryota</taxon>
        <taxon>Fungi</taxon>
        <taxon>Fungi incertae sedis</taxon>
        <taxon>Cryptomycota</taxon>
        <taxon>Cryptomycota incertae sedis</taxon>
        <taxon>Paramicrosporidium</taxon>
    </lineage>
</organism>
<dbReference type="Gene3D" id="3.90.79.10">
    <property type="entry name" value="Nucleoside Triphosphate Pyrophosphohydrolase"/>
    <property type="match status" value="1"/>
</dbReference>
<dbReference type="PROSITE" id="PS51462">
    <property type="entry name" value="NUDIX"/>
    <property type="match status" value="1"/>
</dbReference>
<sequence length="190" mass="21719">MKKLTLSLLRDAAQKCRLPSGPSEAAVLLPLVQCEVPCVLLEVRAGGLRLHSGEVCFPGGFIQDGEGSWECAKREAEEEIGWQVEEQQIVGDLGVWLNRKSKVRVAPWVVFNERPFSMDRLRINKEEVDHVFLARLTDLLNPKRRVYKNLHEGWPPVPFFYPDDKHIIWGFTGFVLAAYLDKLEPLIRDL</sequence>
<evidence type="ECO:0000259" key="7">
    <source>
        <dbReference type="PROSITE" id="PS51462"/>
    </source>
</evidence>
<name>A0A2H9THS4_9FUNG</name>
<dbReference type="EMBL" id="MTSL01000178">
    <property type="protein sequence ID" value="PJF17313.1"/>
    <property type="molecule type" value="Genomic_DNA"/>
</dbReference>
<evidence type="ECO:0000256" key="4">
    <source>
        <dbReference type="ARBA" id="ARBA00022801"/>
    </source>
</evidence>
<dbReference type="InterPro" id="IPR015797">
    <property type="entry name" value="NUDIX_hydrolase-like_dom_sf"/>
</dbReference>
<dbReference type="PANTHER" id="PTHR12992:SF11">
    <property type="entry name" value="MITOCHONDRIAL COENZYME A DIPHOSPHATASE NUDT8"/>
    <property type="match status" value="1"/>
</dbReference>
<dbReference type="CDD" id="cd03426">
    <property type="entry name" value="NUDIX_CoAse_Nudt7"/>
    <property type="match status" value="1"/>
</dbReference>
<dbReference type="OrthoDB" id="206213at2759"/>
<dbReference type="InterPro" id="IPR020084">
    <property type="entry name" value="NUDIX_hydrolase_CS"/>
</dbReference>
<keyword evidence="6" id="KW-0464">Manganese</keyword>
<dbReference type="InterPro" id="IPR045121">
    <property type="entry name" value="CoAse"/>
</dbReference>
<dbReference type="STRING" id="1246581.A0A2H9THS4"/>
<keyword evidence="9" id="KW-1185">Reference proteome</keyword>
<dbReference type="GO" id="GO:0010945">
    <property type="term" value="F:coenzyme A diphosphatase activity"/>
    <property type="evidence" value="ECO:0007669"/>
    <property type="project" value="InterPro"/>
</dbReference>
<evidence type="ECO:0000256" key="6">
    <source>
        <dbReference type="ARBA" id="ARBA00023211"/>
    </source>
</evidence>
<dbReference type="AlphaFoldDB" id="A0A2H9THS4"/>
<proteinExistence type="predicted"/>
<keyword evidence="3" id="KW-0479">Metal-binding</keyword>
<dbReference type="InterPro" id="IPR000086">
    <property type="entry name" value="NUDIX_hydrolase_dom"/>
</dbReference>
<comment type="cofactor">
    <cofactor evidence="1">
        <name>Mn(2+)</name>
        <dbReference type="ChEBI" id="CHEBI:29035"/>
    </cofactor>
</comment>
<dbReference type="Proteomes" id="UP000240830">
    <property type="component" value="Unassembled WGS sequence"/>
</dbReference>
<keyword evidence="5" id="KW-0460">Magnesium</keyword>
<feature type="domain" description="Nudix hydrolase" evidence="7">
    <location>
        <begin position="22"/>
        <end position="184"/>
    </location>
</feature>
<evidence type="ECO:0000256" key="3">
    <source>
        <dbReference type="ARBA" id="ARBA00022723"/>
    </source>
</evidence>
<evidence type="ECO:0000256" key="2">
    <source>
        <dbReference type="ARBA" id="ARBA00001946"/>
    </source>
</evidence>